<protein>
    <submittedName>
        <fullName evidence="2">VOC family protein</fullName>
    </submittedName>
</protein>
<dbReference type="SUPFAM" id="SSF54593">
    <property type="entry name" value="Glyoxalase/Bleomycin resistance protein/Dihydroxybiphenyl dioxygenase"/>
    <property type="match status" value="1"/>
</dbReference>
<dbReference type="Gene3D" id="3.10.180.10">
    <property type="entry name" value="2,3-Dihydroxybiphenyl 1,2-Dioxygenase, domain 1"/>
    <property type="match status" value="2"/>
</dbReference>
<dbReference type="InterPro" id="IPR029068">
    <property type="entry name" value="Glyas_Bleomycin-R_OHBP_Dase"/>
</dbReference>
<evidence type="ECO:0000259" key="1">
    <source>
        <dbReference type="PROSITE" id="PS51819"/>
    </source>
</evidence>
<organism evidence="2 3">
    <name type="scientific">Variovorax robiniae</name>
    <dbReference type="NCBI Taxonomy" id="1836199"/>
    <lineage>
        <taxon>Bacteria</taxon>
        <taxon>Pseudomonadati</taxon>
        <taxon>Pseudomonadota</taxon>
        <taxon>Betaproteobacteria</taxon>
        <taxon>Burkholderiales</taxon>
        <taxon>Comamonadaceae</taxon>
        <taxon>Variovorax</taxon>
    </lineage>
</organism>
<sequence>MSLKLDHIVIAVHDLDATLADYTALGFNVQRGGDHPGRSTHNALVVFADGSYLELIAWKSPAPQERWWQVLQRRGEGLVDFALLPADTADTVRQAAQRGLTLEGPLDGGRLRPDGERLHWQTARPTTQDLPFLCGDITPRGLRVPEGDARVHPNGVTGVASLAIAVKDLDATLARYRALLGEATNGTHVGRAVTLPARHDRIALVSLGDSTLVLSATRPTVIADDIDDESGDPIARLLAAHGEGPFHLTLRTTHENAATPSLGLTHGASIHFEQESAAATEPRLEQAALAEPA</sequence>
<comment type="caution">
    <text evidence="2">The sequence shown here is derived from an EMBL/GenBank/DDBJ whole genome shotgun (WGS) entry which is preliminary data.</text>
</comment>
<dbReference type="PANTHER" id="PTHR40265:SF1">
    <property type="entry name" value="GLYOXALASE-LIKE DOMAIN-CONTAINING PROTEIN"/>
    <property type="match status" value="1"/>
</dbReference>
<dbReference type="EMBL" id="JBBKZS010000021">
    <property type="protein sequence ID" value="MEJ8858926.1"/>
    <property type="molecule type" value="Genomic_DNA"/>
</dbReference>
<dbReference type="InterPro" id="IPR037523">
    <property type="entry name" value="VOC_core"/>
</dbReference>
<feature type="domain" description="VOC" evidence="1">
    <location>
        <begin position="4"/>
        <end position="135"/>
    </location>
</feature>
<reference evidence="2 3" key="1">
    <citation type="submission" date="2024-03" db="EMBL/GenBank/DDBJ databases">
        <title>Novel species of the genus Variovorax.</title>
        <authorList>
            <person name="Liu Q."/>
            <person name="Xin Y.-H."/>
        </authorList>
    </citation>
    <scope>NUCLEOTIDE SEQUENCE [LARGE SCALE GENOMIC DNA]</scope>
    <source>
        <strain evidence="2 3">KACC 18901</strain>
    </source>
</reference>
<name>A0ABU8XGC2_9BURK</name>
<dbReference type="PROSITE" id="PS51819">
    <property type="entry name" value="VOC"/>
    <property type="match status" value="1"/>
</dbReference>
<keyword evidence="3" id="KW-1185">Reference proteome</keyword>
<dbReference type="InterPro" id="IPR025870">
    <property type="entry name" value="Glyoxalase-like_dom"/>
</dbReference>
<dbReference type="Proteomes" id="UP001367030">
    <property type="component" value="Unassembled WGS sequence"/>
</dbReference>
<dbReference type="RefSeq" id="WP_340338977.1">
    <property type="nucleotide sequence ID" value="NZ_JBBKZS010000021.1"/>
</dbReference>
<evidence type="ECO:0000313" key="3">
    <source>
        <dbReference type="Proteomes" id="UP001367030"/>
    </source>
</evidence>
<evidence type="ECO:0000313" key="2">
    <source>
        <dbReference type="EMBL" id="MEJ8858926.1"/>
    </source>
</evidence>
<gene>
    <name evidence="2" type="ORF">WKW79_30450</name>
</gene>
<dbReference type="PANTHER" id="PTHR40265">
    <property type="entry name" value="BLL2707 PROTEIN"/>
    <property type="match status" value="1"/>
</dbReference>
<dbReference type="CDD" id="cd06587">
    <property type="entry name" value="VOC"/>
    <property type="match status" value="1"/>
</dbReference>
<accession>A0ABU8XGC2</accession>
<proteinExistence type="predicted"/>
<dbReference type="Pfam" id="PF13468">
    <property type="entry name" value="Glyoxalase_3"/>
    <property type="match status" value="1"/>
</dbReference>